<comment type="caution">
    <text evidence="1">The sequence shown here is derived from an EMBL/GenBank/DDBJ whole genome shotgun (WGS) entry which is preliminary data.</text>
</comment>
<accession>A0A5C8KV30</accession>
<dbReference type="EMBL" id="VRTS01000003">
    <property type="protein sequence ID" value="TXK64332.1"/>
    <property type="molecule type" value="Genomic_DNA"/>
</dbReference>
<keyword evidence="2" id="KW-1185">Reference proteome</keyword>
<reference evidence="1 2" key="1">
    <citation type="submission" date="2019-08" db="EMBL/GenBank/DDBJ databases">
        <authorList>
            <person name="Karlyshev A.V."/>
        </authorList>
    </citation>
    <scope>NUCLEOTIDE SEQUENCE [LARGE SCALE GENOMIC DNA]</scope>
    <source>
        <strain evidence="1 2">Alg18-2.2</strain>
    </source>
</reference>
<dbReference type="OrthoDB" id="6024770at2"/>
<evidence type="ECO:0000313" key="2">
    <source>
        <dbReference type="Proteomes" id="UP000321248"/>
    </source>
</evidence>
<name>A0A5C8KV30_9GAMM</name>
<gene>
    <name evidence="1" type="ORF">FU658_05375</name>
</gene>
<evidence type="ECO:0000313" key="1">
    <source>
        <dbReference type="EMBL" id="TXK64332.1"/>
    </source>
</evidence>
<dbReference type="Proteomes" id="UP000321248">
    <property type="component" value="Unassembled WGS sequence"/>
</dbReference>
<sequence>MNRLIALFYFVLSLVGLDVGGSSFEHRATANGTDVLLSRAHVQAGVARFDCVHSASGECHYIVLPKACAATDAVDPPDGCAQDPIARFTLAQGESHQVSGLQNFRLCVGPASGPAGEQCQSASAGADRNG</sequence>
<dbReference type="RefSeq" id="WP_147891144.1">
    <property type="nucleotide sequence ID" value="NZ_VRTS01000003.1"/>
</dbReference>
<dbReference type="AlphaFoldDB" id="A0A5C8KV30"/>
<protein>
    <submittedName>
        <fullName evidence="1">Uncharacterized protein</fullName>
    </submittedName>
</protein>
<proteinExistence type="predicted"/>
<organism evidence="1 2">
    <name type="scientific">Alkalisalibacterium limincola</name>
    <dbReference type="NCBI Taxonomy" id="2699169"/>
    <lineage>
        <taxon>Bacteria</taxon>
        <taxon>Pseudomonadati</taxon>
        <taxon>Pseudomonadota</taxon>
        <taxon>Gammaproteobacteria</taxon>
        <taxon>Lysobacterales</taxon>
        <taxon>Lysobacteraceae</taxon>
        <taxon>Alkalisalibacterium</taxon>
    </lineage>
</organism>